<sequence>MDPLDFSMLTSDFYSSELRNEESEEGTDPQPTGSATPVRRGRAAGNRRSIGLLLSPKPVLNKPGVADGPPTPSKLSVSASSFKRRSQNFANLLRHPTSIRNRSSSAAGCTSPGLPPDHRRQTYSPISSTFFPTNLTPTPPPGSDPKTSPTTSPAYARNSLLPSSHLCLTPEETYNLNCRCCNRPITLDPLRLSQPVRCSSCAIIWDSPDSFLVSQTQTEAEPDNGCPPSTILKITEEEVALLDSLSLSQEQLDSFDRDPAGFLSSIVPGSELDQRIQDFDQLASDLLTKLFSSLENLFYRAICNGPTGRDNLCSKLHHFLHRPGKQSVSILSNARNDSNQSPIQWAWAVVLLQCPILSPSSKTPFQKRLVITARILGLISSMPNRLHHKLVEYYSDPICSTQLFEEKVEIVNVFISDRICYFLQIPDGFGASSSDLSHHYLPKYMCDWSLLASCRVMALLCGSNNQSRKLPITSFYNVSTDLIQPIDLIYDFEAWESRKSSYTLCGYPCLLSMSSKISLLTYDGKRQMGMEARQAFIDSLLGRSLAPPVLPLSIRRSHLVEDSLRQISHSRSELKKLLKISFVDEEGVDGGGLKKEWFLLLIRELVAPEYGMFLHDWNSIKYGLAIYNRATLDFGLPLVGYRKLLGLPVTELTDLASLKPEVANSLKWILEYDGDDLEEICSRNFVGDYDAYGTVREVPLLPNGENLPVTKSNRTEFVKLYCDYVLNKSITQQFQALKRLNLVIGSSYDSKLSVEDLKAITTYDGFLSTDSTIQYFWSVVNSFDFEDQKKLLRFITGTDRIPATGISGLTLKISKSTQNSPPSNNNNRSRNLNSRRSRIGYSNLTNVDPSSSSTIMANNERLPESHTCFNQLILSEFNSVHSLHEKLSLAINESLGFGLN</sequence>
<feature type="region of interest" description="Disordered" evidence="6">
    <location>
        <begin position="814"/>
        <end position="835"/>
    </location>
</feature>
<evidence type="ECO:0000313" key="9">
    <source>
        <dbReference type="Proteomes" id="UP000239156"/>
    </source>
</evidence>
<protein>
    <recommendedName>
        <fullName evidence="2">HECT-type E3 ubiquitin transferase</fullName>
        <ecNumber evidence="2">2.3.2.26</ecNumber>
    </recommendedName>
</protein>
<dbReference type="Gene3D" id="3.30.2410.10">
    <property type="entry name" value="Hect, E3 ligase catalytic domain"/>
    <property type="match status" value="1"/>
</dbReference>
<evidence type="ECO:0000259" key="7">
    <source>
        <dbReference type="PROSITE" id="PS50237"/>
    </source>
</evidence>
<dbReference type="PANTHER" id="PTHR45700">
    <property type="entry name" value="UBIQUITIN-PROTEIN LIGASE E3C"/>
    <property type="match status" value="1"/>
</dbReference>
<comment type="caution">
    <text evidence="8">The sequence shown here is derived from an EMBL/GenBank/DDBJ whole genome shotgun (WGS) entry which is preliminary data.</text>
</comment>
<feature type="region of interest" description="Disordered" evidence="6">
    <location>
        <begin position="1"/>
        <end position="81"/>
    </location>
</feature>
<feature type="compositionally biased region" description="Polar residues" evidence="6">
    <location>
        <begin position="98"/>
        <end position="108"/>
    </location>
</feature>
<dbReference type="PANTHER" id="PTHR45700:SF9">
    <property type="entry name" value="HECT-TYPE E3 UBIQUITIN TRANSFERASE"/>
    <property type="match status" value="1"/>
</dbReference>
<evidence type="ECO:0000313" key="8">
    <source>
        <dbReference type="EMBL" id="POW09671.1"/>
    </source>
</evidence>
<name>A0A2S4VJE4_9BASI</name>
<dbReference type="Gene3D" id="3.30.2160.10">
    <property type="entry name" value="Hect, E3 ligase catalytic domain"/>
    <property type="match status" value="1"/>
</dbReference>
<accession>A0A2S4VJE4</accession>
<evidence type="ECO:0000256" key="2">
    <source>
        <dbReference type="ARBA" id="ARBA00012485"/>
    </source>
</evidence>
<dbReference type="Pfam" id="PF00632">
    <property type="entry name" value="HECT"/>
    <property type="match status" value="2"/>
</dbReference>
<dbReference type="InterPro" id="IPR000569">
    <property type="entry name" value="HECT_dom"/>
</dbReference>
<dbReference type="Proteomes" id="UP000239156">
    <property type="component" value="Unassembled WGS sequence"/>
</dbReference>
<dbReference type="GO" id="GO:0000209">
    <property type="term" value="P:protein polyubiquitination"/>
    <property type="evidence" value="ECO:0007669"/>
    <property type="project" value="InterPro"/>
</dbReference>
<evidence type="ECO:0000256" key="5">
    <source>
        <dbReference type="PROSITE-ProRule" id="PRU00104"/>
    </source>
</evidence>
<keyword evidence="4 5" id="KW-0833">Ubl conjugation pathway</keyword>
<dbReference type="GO" id="GO:0061630">
    <property type="term" value="F:ubiquitin protein ligase activity"/>
    <property type="evidence" value="ECO:0007669"/>
    <property type="project" value="UniProtKB-EC"/>
</dbReference>
<proteinExistence type="predicted"/>
<keyword evidence="3" id="KW-0808">Transferase</keyword>
<organism evidence="8 9">
    <name type="scientific">Puccinia striiformis</name>
    <dbReference type="NCBI Taxonomy" id="27350"/>
    <lineage>
        <taxon>Eukaryota</taxon>
        <taxon>Fungi</taxon>
        <taxon>Dikarya</taxon>
        <taxon>Basidiomycota</taxon>
        <taxon>Pucciniomycotina</taxon>
        <taxon>Pucciniomycetes</taxon>
        <taxon>Pucciniales</taxon>
        <taxon>Pucciniaceae</taxon>
        <taxon>Puccinia</taxon>
    </lineage>
</organism>
<dbReference type="Gene3D" id="3.90.1750.10">
    <property type="entry name" value="Hect, E3 ligase catalytic domains"/>
    <property type="match status" value="2"/>
</dbReference>
<evidence type="ECO:0000256" key="3">
    <source>
        <dbReference type="ARBA" id="ARBA00022679"/>
    </source>
</evidence>
<dbReference type="EMBL" id="PKSL01000053">
    <property type="protein sequence ID" value="POW09671.1"/>
    <property type="molecule type" value="Genomic_DNA"/>
</dbReference>
<feature type="compositionally biased region" description="Low complexity" evidence="6">
    <location>
        <begin position="819"/>
        <end position="832"/>
    </location>
</feature>
<reference evidence="8" key="1">
    <citation type="submission" date="2017-12" db="EMBL/GenBank/DDBJ databases">
        <title>Gene loss provides genomic basis for host adaptation in cereal stripe rust fungi.</title>
        <authorList>
            <person name="Xia C."/>
        </authorList>
    </citation>
    <scope>NUCLEOTIDE SEQUENCE [LARGE SCALE GENOMIC DNA]</scope>
    <source>
        <strain evidence="8">93-210</strain>
    </source>
</reference>
<keyword evidence="9" id="KW-1185">Reference proteome</keyword>
<dbReference type="InterPro" id="IPR035983">
    <property type="entry name" value="Hect_E3_ubiquitin_ligase"/>
</dbReference>
<comment type="catalytic activity">
    <reaction evidence="1">
        <text>S-ubiquitinyl-[E2 ubiquitin-conjugating enzyme]-L-cysteine + [acceptor protein]-L-lysine = [E2 ubiquitin-conjugating enzyme]-L-cysteine + N(6)-ubiquitinyl-[acceptor protein]-L-lysine.</text>
        <dbReference type="EC" id="2.3.2.26"/>
    </reaction>
</comment>
<dbReference type="SMART" id="SM00119">
    <property type="entry name" value="HECTc"/>
    <property type="match status" value="1"/>
</dbReference>
<evidence type="ECO:0000256" key="4">
    <source>
        <dbReference type="ARBA" id="ARBA00022786"/>
    </source>
</evidence>
<feature type="domain" description="HECT" evidence="7">
    <location>
        <begin position="570"/>
        <end position="900"/>
    </location>
</feature>
<gene>
    <name evidence="8" type="ORF">PSTT_06681</name>
</gene>
<dbReference type="PROSITE" id="PS50237">
    <property type="entry name" value="HECT"/>
    <property type="match status" value="1"/>
</dbReference>
<feature type="active site" description="Glycyl thioester intermediate" evidence="5">
    <location>
        <position position="868"/>
    </location>
</feature>
<dbReference type="VEuPathDB" id="FungiDB:PSHT_15094"/>
<dbReference type="AlphaFoldDB" id="A0A2S4VJE4"/>
<dbReference type="EC" id="2.3.2.26" evidence="2"/>
<feature type="region of interest" description="Disordered" evidence="6">
    <location>
        <begin position="94"/>
        <end position="155"/>
    </location>
</feature>
<evidence type="ECO:0000256" key="1">
    <source>
        <dbReference type="ARBA" id="ARBA00000885"/>
    </source>
</evidence>
<evidence type="ECO:0000256" key="6">
    <source>
        <dbReference type="SAM" id="MobiDB-lite"/>
    </source>
</evidence>
<dbReference type="InterPro" id="IPR044611">
    <property type="entry name" value="E3A/B/C-like"/>
</dbReference>
<dbReference type="SUPFAM" id="SSF56204">
    <property type="entry name" value="Hect, E3 ligase catalytic domain"/>
    <property type="match status" value="1"/>
</dbReference>
<dbReference type="VEuPathDB" id="FungiDB:PSTT_06681"/>